<dbReference type="InterPro" id="IPR011711">
    <property type="entry name" value="GntR_C"/>
</dbReference>
<evidence type="ECO:0000256" key="1">
    <source>
        <dbReference type="ARBA" id="ARBA00023015"/>
    </source>
</evidence>
<dbReference type="Gene3D" id="1.10.10.10">
    <property type="entry name" value="Winged helix-like DNA-binding domain superfamily/Winged helix DNA-binding domain"/>
    <property type="match status" value="1"/>
</dbReference>
<dbReference type="GO" id="GO:0003700">
    <property type="term" value="F:DNA-binding transcription factor activity"/>
    <property type="evidence" value="ECO:0007669"/>
    <property type="project" value="InterPro"/>
</dbReference>
<dbReference type="RefSeq" id="WP_097940615.1">
    <property type="nucleotide sequence ID" value="NZ_BLKS01000001.1"/>
</dbReference>
<dbReference type="SUPFAM" id="SSF46785">
    <property type="entry name" value="Winged helix' DNA-binding domain"/>
    <property type="match status" value="1"/>
</dbReference>
<dbReference type="PANTHER" id="PTHR43537">
    <property type="entry name" value="TRANSCRIPTIONAL REGULATOR, GNTR FAMILY"/>
    <property type="match status" value="1"/>
</dbReference>
<dbReference type="OrthoDB" id="9784718at2"/>
<dbReference type="Gene3D" id="1.20.120.530">
    <property type="entry name" value="GntR ligand-binding domain-like"/>
    <property type="match status" value="1"/>
</dbReference>
<evidence type="ECO:0000256" key="2">
    <source>
        <dbReference type="ARBA" id="ARBA00023125"/>
    </source>
</evidence>
<protein>
    <submittedName>
        <fullName evidence="5 6">Transcriptional regulator</fullName>
    </submittedName>
</protein>
<keyword evidence="7" id="KW-1185">Reference proteome</keyword>
<evidence type="ECO:0000313" key="5">
    <source>
        <dbReference type="EMBL" id="GFG49320.1"/>
    </source>
</evidence>
<dbReference type="Proteomes" id="UP000465302">
    <property type="component" value="Unassembled WGS sequence"/>
</dbReference>
<name>A0A2A7N2U1_MYCAG</name>
<keyword evidence="2" id="KW-0238">DNA-binding</keyword>
<keyword evidence="1" id="KW-0805">Transcription regulation</keyword>
<evidence type="ECO:0000259" key="4">
    <source>
        <dbReference type="PROSITE" id="PS50949"/>
    </source>
</evidence>
<reference evidence="5" key="3">
    <citation type="submission" date="2020-02" db="EMBL/GenBank/DDBJ databases">
        <authorList>
            <person name="Matsumoto Y."/>
            <person name="Motooka D."/>
            <person name="Nakamura S."/>
        </authorList>
    </citation>
    <scope>NUCLEOTIDE SEQUENCE</scope>
    <source>
        <strain evidence="5">JCM 6377</strain>
    </source>
</reference>
<dbReference type="SMART" id="SM00345">
    <property type="entry name" value="HTH_GNTR"/>
    <property type="match status" value="1"/>
</dbReference>
<dbReference type="PRINTS" id="PR00035">
    <property type="entry name" value="HTHGNTR"/>
</dbReference>
<dbReference type="InterPro" id="IPR008920">
    <property type="entry name" value="TF_FadR/GntR_C"/>
</dbReference>
<reference evidence="5 8" key="2">
    <citation type="journal article" date="2019" name="Emerg. Microbes Infect.">
        <title>Comprehensive subspecies identification of 175 nontuberculous mycobacteria species based on 7547 genomic profiles.</title>
        <authorList>
            <person name="Matsumoto Y."/>
            <person name="Kinjo T."/>
            <person name="Motooka D."/>
            <person name="Nabeya D."/>
            <person name="Jung N."/>
            <person name="Uechi K."/>
            <person name="Horii T."/>
            <person name="Iida T."/>
            <person name="Fujita J."/>
            <person name="Nakamura S."/>
        </authorList>
    </citation>
    <scope>NUCLEOTIDE SEQUENCE [LARGE SCALE GENOMIC DNA]</scope>
    <source>
        <strain evidence="5 8">JCM 6377</strain>
    </source>
</reference>
<proteinExistence type="predicted"/>
<dbReference type="SUPFAM" id="SSF48008">
    <property type="entry name" value="GntR ligand-binding domain-like"/>
    <property type="match status" value="1"/>
</dbReference>
<dbReference type="InterPro" id="IPR036390">
    <property type="entry name" value="WH_DNA-bd_sf"/>
</dbReference>
<comment type="caution">
    <text evidence="6">The sequence shown here is derived from an EMBL/GenBank/DDBJ whole genome shotgun (WGS) entry which is preliminary data.</text>
</comment>
<keyword evidence="3" id="KW-0804">Transcription</keyword>
<dbReference type="Proteomes" id="UP000220914">
    <property type="component" value="Unassembled WGS sequence"/>
</dbReference>
<organism evidence="6 7">
    <name type="scientific">Mycolicibacterium agri</name>
    <name type="common">Mycobacterium agri</name>
    <dbReference type="NCBI Taxonomy" id="36811"/>
    <lineage>
        <taxon>Bacteria</taxon>
        <taxon>Bacillati</taxon>
        <taxon>Actinomycetota</taxon>
        <taxon>Actinomycetes</taxon>
        <taxon>Mycobacteriales</taxon>
        <taxon>Mycobacteriaceae</taxon>
        <taxon>Mycolicibacterium</taxon>
    </lineage>
</organism>
<dbReference type="AlphaFoldDB" id="A0A2A7N2U1"/>
<feature type="domain" description="HTH gntR-type" evidence="4">
    <location>
        <begin position="14"/>
        <end position="82"/>
    </location>
</feature>
<evidence type="ECO:0000256" key="3">
    <source>
        <dbReference type="ARBA" id="ARBA00023163"/>
    </source>
</evidence>
<dbReference type="PROSITE" id="PS50949">
    <property type="entry name" value="HTH_GNTR"/>
    <property type="match status" value="1"/>
</dbReference>
<dbReference type="CDD" id="cd07377">
    <property type="entry name" value="WHTH_GntR"/>
    <property type="match status" value="1"/>
</dbReference>
<evidence type="ECO:0000313" key="7">
    <source>
        <dbReference type="Proteomes" id="UP000220914"/>
    </source>
</evidence>
<accession>A0A2A7N2U1</accession>
<sequence length="247" mass="27086">MNGLTRVEIAPREPVSAEVVRRLLDYLLLSGEIQPGQRIPSERQLVETLGVGRAVVREAIKALGFLGLLEIRQGAGTYFRGTEPGIFSRILEWGIALGEQRTVDLIHARGHLEVLVAGLAAQNRTDDDVRALHELLDAMRTASIEEPHRFAEADVGFHLRIAQASGNSVLANMLERIRALVFAWIGHNIAASKTTSVAYAEHPPILDAIERRDVDAARAAMEKHMRGATERLLSRLDAGALTQSAKQ</sequence>
<dbReference type="InterPro" id="IPR036388">
    <property type="entry name" value="WH-like_DNA-bd_sf"/>
</dbReference>
<evidence type="ECO:0000313" key="6">
    <source>
        <dbReference type="EMBL" id="PEG38214.1"/>
    </source>
</evidence>
<dbReference type="Pfam" id="PF07729">
    <property type="entry name" value="FCD"/>
    <property type="match status" value="1"/>
</dbReference>
<dbReference type="GO" id="GO:0003677">
    <property type="term" value="F:DNA binding"/>
    <property type="evidence" value="ECO:0007669"/>
    <property type="project" value="UniProtKB-KW"/>
</dbReference>
<dbReference type="PANTHER" id="PTHR43537:SF5">
    <property type="entry name" value="UXU OPERON TRANSCRIPTIONAL REGULATOR"/>
    <property type="match status" value="1"/>
</dbReference>
<reference evidence="6 7" key="1">
    <citation type="submission" date="2017-10" db="EMBL/GenBank/DDBJ databases">
        <title>The new phylogeny of genus Mycobacterium.</title>
        <authorList>
            <person name="Tortoli E."/>
            <person name="Trovato A."/>
            <person name="Cirillo D.M."/>
        </authorList>
    </citation>
    <scope>NUCLEOTIDE SEQUENCE [LARGE SCALE GENOMIC DNA]</scope>
    <source>
        <strain evidence="6 7">CCUG37673</strain>
    </source>
</reference>
<dbReference type="SMART" id="SM00895">
    <property type="entry name" value="FCD"/>
    <property type="match status" value="1"/>
</dbReference>
<dbReference type="EMBL" id="PDCP01000021">
    <property type="protein sequence ID" value="PEG38214.1"/>
    <property type="molecule type" value="Genomic_DNA"/>
</dbReference>
<dbReference type="EMBL" id="BLKS01000001">
    <property type="protein sequence ID" value="GFG49320.1"/>
    <property type="molecule type" value="Genomic_DNA"/>
</dbReference>
<dbReference type="Pfam" id="PF00392">
    <property type="entry name" value="GntR"/>
    <property type="match status" value="1"/>
</dbReference>
<dbReference type="InterPro" id="IPR000524">
    <property type="entry name" value="Tscrpt_reg_HTH_GntR"/>
</dbReference>
<evidence type="ECO:0000313" key="8">
    <source>
        <dbReference type="Proteomes" id="UP000465302"/>
    </source>
</evidence>
<gene>
    <name evidence="6" type="ORF">CQY20_13590</name>
    <name evidence="5" type="ORF">MAGR_07610</name>
</gene>